<comment type="caution">
    <text evidence="15">The sequence shown here is derived from an EMBL/GenBank/DDBJ whole genome shotgun (WGS) entry which is preliminary data.</text>
</comment>
<evidence type="ECO:0000256" key="13">
    <source>
        <dbReference type="PIRSR" id="PIRSR602481-2"/>
    </source>
</evidence>
<evidence type="ECO:0000313" key="16">
    <source>
        <dbReference type="Proteomes" id="UP000294881"/>
    </source>
</evidence>
<feature type="binding site" evidence="13">
    <location>
        <position position="101"/>
    </location>
    <ligand>
        <name>Fe cation</name>
        <dbReference type="ChEBI" id="CHEBI:24875"/>
    </ligand>
</feature>
<dbReference type="GO" id="GO:0008270">
    <property type="term" value="F:zinc ion binding"/>
    <property type="evidence" value="ECO:0007669"/>
    <property type="project" value="TreeGrafter"/>
</dbReference>
<keyword evidence="16" id="KW-1185">Reference proteome</keyword>
<evidence type="ECO:0000256" key="3">
    <source>
        <dbReference type="ARBA" id="ARBA00011738"/>
    </source>
</evidence>
<evidence type="ECO:0000256" key="10">
    <source>
        <dbReference type="ARBA" id="ARBA00023015"/>
    </source>
</evidence>
<dbReference type="FunFam" id="3.30.1490.190:FF:000001">
    <property type="entry name" value="Ferric uptake regulation protein"/>
    <property type="match status" value="1"/>
</dbReference>
<evidence type="ECO:0000256" key="4">
    <source>
        <dbReference type="ARBA" id="ARBA00020910"/>
    </source>
</evidence>
<evidence type="ECO:0000256" key="2">
    <source>
        <dbReference type="ARBA" id="ARBA00007957"/>
    </source>
</evidence>
<dbReference type="Gene3D" id="3.30.1490.190">
    <property type="match status" value="1"/>
</dbReference>
<organism evidence="15 16">
    <name type="scientific">Camelimonas lactis</name>
    <dbReference type="NCBI Taxonomy" id="659006"/>
    <lineage>
        <taxon>Bacteria</taxon>
        <taxon>Pseudomonadati</taxon>
        <taxon>Pseudomonadota</taxon>
        <taxon>Alphaproteobacteria</taxon>
        <taxon>Hyphomicrobiales</taxon>
        <taxon>Chelatococcaceae</taxon>
        <taxon>Camelimonas</taxon>
    </lineage>
</organism>
<dbReference type="InterPro" id="IPR002481">
    <property type="entry name" value="FUR"/>
</dbReference>
<evidence type="ECO:0000256" key="11">
    <source>
        <dbReference type="ARBA" id="ARBA00023125"/>
    </source>
</evidence>
<dbReference type="Pfam" id="PF01475">
    <property type="entry name" value="FUR"/>
    <property type="match status" value="1"/>
</dbReference>
<proteinExistence type="inferred from homology"/>
<feature type="binding site" evidence="13">
    <location>
        <position position="120"/>
    </location>
    <ligand>
        <name>Fe cation</name>
        <dbReference type="ChEBI" id="CHEBI:24875"/>
    </ligand>
</feature>
<feature type="binding site" evidence="13">
    <location>
        <position position="137"/>
    </location>
    <ligand>
        <name>Fe cation</name>
        <dbReference type="ChEBI" id="CHEBI:24875"/>
    </ligand>
</feature>
<dbReference type="InterPro" id="IPR043135">
    <property type="entry name" value="Fur_C"/>
</dbReference>
<comment type="subunit">
    <text evidence="3 14">Homodimer.</text>
</comment>
<dbReference type="PANTHER" id="PTHR33202:SF2">
    <property type="entry name" value="FERRIC UPTAKE REGULATION PROTEIN"/>
    <property type="match status" value="1"/>
</dbReference>
<dbReference type="GO" id="GO:1900376">
    <property type="term" value="P:regulation of secondary metabolite biosynthetic process"/>
    <property type="evidence" value="ECO:0007669"/>
    <property type="project" value="TreeGrafter"/>
</dbReference>
<keyword evidence="7 13" id="KW-0479">Metal-binding</keyword>
<keyword evidence="8 14" id="KW-0862">Zinc</keyword>
<evidence type="ECO:0000256" key="14">
    <source>
        <dbReference type="RuleBase" id="RU364037"/>
    </source>
</evidence>
<dbReference type="GO" id="GO:0003700">
    <property type="term" value="F:DNA-binding transcription factor activity"/>
    <property type="evidence" value="ECO:0007669"/>
    <property type="project" value="UniProtKB-UniRule"/>
</dbReference>
<comment type="cofactor">
    <cofactor evidence="13">
        <name>Mn(2+)</name>
        <dbReference type="ChEBI" id="CHEBI:29035"/>
    </cofactor>
    <cofactor evidence="13">
        <name>Fe(2+)</name>
        <dbReference type="ChEBI" id="CHEBI:29033"/>
    </cofactor>
    <text evidence="13">Binds 1 Mn(2+) or Fe(2+) ion per subunit.</text>
</comment>
<evidence type="ECO:0000256" key="5">
    <source>
        <dbReference type="ARBA" id="ARBA00022490"/>
    </source>
</evidence>
<dbReference type="EMBL" id="SLWL01000003">
    <property type="protein sequence ID" value="TCO14732.1"/>
    <property type="molecule type" value="Genomic_DNA"/>
</dbReference>
<dbReference type="InterPro" id="IPR036390">
    <property type="entry name" value="WH_DNA-bd_sf"/>
</dbReference>
<reference evidence="15 16" key="1">
    <citation type="submission" date="2019-03" db="EMBL/GenBank/DDBJ databases">
        <title>Genomic Encyclopedia of Type Strains, Phase IV (KMG-IV): sequencing the most valuable type-strain genomes for metagenomic binning, comparative biology and taxonomic classification.</title>
        <authorList>
            <person name="Goeker M."/>
        </authorList>
    </citation>
    <scope>NUCLEOTIDE SEQUENCE [LARGE SCALE GENOMIC DNA]</scope>
    <source>
        <strain evidence="15 16">DSM 22958</strain>
    </source>
</reference>
<keyword evidence="11 14" id="KW-0238">DNA-binding</keyword>
<dbReference type="FunFam" id="1.10.10.10:FF:000051">
    <property type="entry name" value="Fur family transcriptional regulator"/>
    <property type="match status" value="1"/>
</dbReference>
<sequence>MAQMQQGQGKRARTSDIERACKERGLRMTGQRRTIAQVLGDLDDHPDVEELHRRAALIDPRISLSTVYRTVRLLEDEGILARHEFGDGRARYERAERQHHDHLIDLRTGTVIEFQSEEIERLQAEIARKLGYRLVRHRLELYGVPLGDAAPVDGVAPDDDATS</sequence>
<accession>A0A4R2GVP1</accession>
<comment type="subcellular location">
    <subcellularLocation>
        <location evidence="1 14">Cytoplasm</location>
    </subcellularLocation>
</comment>
<name>A0A4R2GVP1_9HYPH</name>
<keyword evidence="6 14" id="KW-0678">Repressor</keyword>
<protein>
    <recommendedName>
        <fullName evidence="4 14">Ferric uptake regulation protein</fullName>
    </recommendedName>
</protein>
<evidence type="ECO:0000313" key="15">
    <source>
        <dbReference type="EMBL" id="TCO14732.1"/>
    </source>
</evidence>
<dbReference type="GO" id="GO:0045892">
    <property type="term" value="P:negative regulation of DNA-templated transcription"/>
    <property type="evidence" value="ECO:0007669"/>
    <property type="project" value="TreeGrafter"/>
</dbReference>
<evidence type="ECO:0000256" key="1">
    <source>
        <dbReference type="ARBA" id="ARBA00004496"/>
    </source>
</evidence>
<keyword evidence="5 14" id="KW-0963">Cytoplasm</keyword>
<evidence type="ECO:0000256" key="7">
    <source>
        <dbReference type="ARBA" id="ARBA00022723"/>
    </source>
</evidence>
<evidence type="ECO:0000256" key="12">
    <source>
        <dbReference type="ARBA" id="ARBA00023163"/>
    </source>
</evidence>
<dbReference type="InterPro" id="IPR036388">
    <property type="entry name" value="WH-like_DNA-bd_sf"/>
</dbReference>
<dbReference type="Proteomes" id="UP000294881">
    <property type="component" value="Unassembled WGS sequence"/>
</dbReference>
<dbReference type="GO" id="GO:0000976">
    <property type="term" value="F:transcription cis-regulatory region binding"/>
    <property type="evidence" value="ECO:0007669"/>
    <property type="project" value="TreeGrafter"/>
</dbReference>
<evidence type="ECO:0000256" key="8">
    <source>
        <dbReference type="ARBA" id="ARBA00022833"/>
    </source>
</evidence>
<keyword evidence="12 14" id="KW-0804">Transcription</keyword>
<dbReference type="AlphaFoldDB" id="A0A4R2GVP1"/>
<dbReference type="SUPFAM" id="SSF46785">
    <property type="entry name" value="Winged helix' DNA-binding domain"/>
    <property type="match status" value="1"/>
</dbReference>
<dbReference type="GO" id="GO:0005829">
    <property type="term" value="C:cytosol"/>
    <property type="evidence" value="ECO:0007669"/>
    <property type="project" value="TreeGrafter"/>
</dbReference>
<dbReference type="CDD" id="cd07153">
    <property type="entry name" value="Fur_like"/>
    <property type="match status" value="1"/>
</dbReference>
<keyword evidence="9 13" id="KW-0408">Iron</keyword>
<evidence type="ECO:0000256" key="9">
    <source>
        <dbReference type="ARBA" id="ARBA00023004"/>
    </source>
</evidence>
<keyword evidence="10 14" id="KW-0805">Transcription regulation</keyword>
<dbReference type="PANTHER" id="PTHR33202">
    <property type="entry name" value="ZINC UPTAKE REGULATION PROTEIN"/>
    <property type="match status" value="1"/>
</dbReference>
<evidence type="ECO:0000256" key="6">
    <source>
        <dbReference type="ARBA" id="ARBA00022491"/>
    </source>
</evidence>
<dbReference type="Gene3D" id="1.10.10.10">
    <property type="entry name" value="Winged helix-like DNA-binding domain superfamily/Winged helix DNA-binding domain"/>
    <property type="match status" value="1"/>
</dbReference>
<comment type="similarity">
    <text evidence="2 14">Belongs to the Fur family.</text>
</comment>
<feature type="binding site" evidence="13">
    <location>
        <position position="99"/>
    </location>
    <ligand>
        <name>Fe cation</name>
        <dbReference type="ChEBI" id="CHEBI:24875"/>
    </ligand>
</feature>
<gene>
    <name evidence="14" type="primary">fur</name>
    <name evidence="15" type="ORF">EV666_103240</name>
</gene>